<evidence type="ECO:0000256" key="1">
    <source>
        <dbReference type="ARBA" id="ARBA00004496"/>
    </source>
</evidence>
<dbReference type="InterPro" id="IPR058031">
    <property type="entry name" value="AAA_lid_NorR"/>
</dbReference>
<dbReference type="Pfam" id="PF25601">
    <property type="entry name" value="AAA_lid_14"/>
    <property type="match status" value="1"/>
</dbReference>
<dbReference type="RefSeq" id="WP_006928692.1">
    <property type="nucleotide sequence ID" value="NZ_CM001402.1"/>
</dbReference>
<dbReference type="SUPFAM" id="SSF46689">
    <property type="entry name" value="Homeodomain-like"/>
    <property type="match status" value="1"/>
</dbReference>
<keyword evidence="16" id="KW-1185">Reference proteome</keyword>
<accession>H1XU53</accession>
<dbReference type="GO" id="GO:0006355">
    <property type="term" value="P:regulation of DNA-templated transcription"/>
    <property type="evidence" value="ECO:0007669"/>
    <property type="project" value="InterPro"/>
</dbReference>
<evidence type="ECO:0000256" key="5">
    <source>
        <dbReference type="ARBA" id="ARBA00022840"/>
    </source>
</evidence>
<dbReference type="FunFam" id="3.40.50.2300:FF:000018">
    <property type="entry name" value="DNA-binding transcriptional regulator NtrC"/>
    <property type="match status" value="1"/>
</dbReference>
<dbReference type="CDD" id="cd00009">
    <property type="entry name" value="AAA"/>
    <property type="match status" value="1"/>
</dbReference>
<dbReference type="SUPFAM" id="SSF52540">
    <property type="entry name" value="P-loop containing nucleoside triphosphate hydrolases"/>
    <property type="match status" value="1"/>
</dbReference>
<proteinExistence type="predicted"/>
<keyword evidence="9" id="KW-0010">Activator</keyword>
<keyword evidence="6" id="KW-0902">Two-component regulatory system</keyword>
<name>H1XU53_CALAY</name>
<reference evidence="15 16" key="1">
    <citation type="submission" date="2011-09" db="EMBL/GenBank/DDBJ databases">
        <title>The permanent draft genome of Caldithrix abyssi DSM 13497.</title>
        <authorList>
            <consortium name="US DOE Joint Genome Institute (JGI-PGF)"/>
            <person name="Lucas S."/>
            <person name="Han J."/>
            <person name="Lapidus A."/>
            <person name="Bruce D."/>
            <person name="Goodwin L."/>
            <person name="Pitluck S."/>
            <person name="Peters L."/>
            <person name="Kyrpides N."/>
            <person name="Mavromatis K."/>
            <person name="Ivanova N."/>
            <person name="Mikhailova N."/>
            <person name="Chertkov O."/>
            <person name="Detter J.C."/>
            <person name="Tapia R."/>
            <person name="Han C."/>
            <person name="Land M."/>
            <person name="Hauser L."/>
            <person name="Markowitz V."/>
            <person name="Cheng J.-F."/>
            <person name="Hugenholtz P."/>
            <person name="Woyke T."/>
            <person name="Wu D."/>
            <person name="Spring S."/>
            <person name="Brambilla E."/>
            <person name="Klenk H.-P."/>
            <person name="Eisen J.A."/>
        </authorList>
    </citation>
    <scope>NUCLEOTIDE SEQUENCE [LARGE SCALE GENOMIC DNA]</scope>
    <source>
        <strain evidence="15 16">DSM 13497</strain>
    </source>
</reference>
<dbReference type="Proteomes" id="UP000004671">
    <property type="component" value="Chromosome"/>
</dbReference>
<dbReference type="InterPro" id="IPR025943">
    <property type="entry name" value="Sigma_54_int_dom_ATP-bd_2"/>
</dbReference>
<sequence>MKQFSILVVDDEKIQRESLAGFLAKKRYQVYKAGNFDAALQIIKQNAIDLVLTDVKMSGKSGYDLLKAVKEINPSITVIIMTAYGNIEEAVAAMKDGAYDYLTKPLELDEVELLINRAFQFKQLTEENAELRQKLSDKHRFTNIISASPLMEEALNMAARSAKSRASVLIEGESGTGKELIARAIHFASPRKDKPLVVINCAAISESLLESELFGHEKGAFTGAIQARAGRVEEADGGTLFLDEVGDIPLSVQVKLLRFLQFGEFQRVGSNQSRKVDVRLISATNRDLLKMIQEGAFREDFYYRLNVINIKVPPLRKRKEDIPMLIDHFIKKYAAENGKEIKGISREAMDLLMKYDYPGNVRELENLIERAVVLSRSEIIEADDLPIQMRVVGKKEQAPPVEYYPGDFRQKVEAFEKDLILKALEEADFNQSQAARALGLSERNLRYKMAKYGIERAER</sequence>
<evidence type="ECO:0000256" key="6">
    <source>
        <dbReference type="ARBA" id="ARBA00023012"/>
    </source>
</evidence>
<dbReference type="GO" id="GO:0000160">
    <property type="term" value="P:phosphorelay signal transduction system"/>
    <property type="evidence" value="ECO:0007669"/>
    <property type="project" value="UniProtKB-KW"/>
</dbReference>
<evidence type="ECO:0000313" key="15">
    <source>
        <dbReference type="EMBL" id="EHO41543.1"/>
    </source>
</evidence>
<dbReference type="InterPro" id="IPR027417">
    <property type="entry name" value="P-loop_NTPase"/>
</dbReference>
<evidence type="ECO:0000313" key="17">
    <source>
        <dbReference type="Proteomes" id="UP000183868"/>
    </source>
</evidence>
<dbReference type="InterPro" id="IPR011006">
    <property type="entry name" value="CheY-like_superfamily"/>
</dbReference>
<evidence type="ECO:0000256" key="4">
    <source>
        <dbReference type="ARBA" id="ARBA00022741"/>
    </source>
</evidence>
<feature type="modified residue" description="4-aspartylphosphate" evidence="11">
    <location>
        <position position="54"/>
    </location>
</feature>
<dbReference type="PROSITE" id="PS00676">
    <property type="entry name" value="SIGMA54_INTERACT_2"/>
    <property type="match status" value="1"/>
</dbReference>
<dbReference type="PROSITE" id="PS50045">
    <property type="entry name" value="SIGMA54_INTERACT_4"/>
    <property type="match status" value="1"/>
</dbReference>
<protein>
    <submittedName>
        <fullName evidence="15">Two component, sigma54 specific, transcriptional regulator, Fis family</fullName>
    </submittedName>
    <submittedName>
        <fullName evidence="14">Two-component system, NtrC family, response regulator</fullName>
    </submittedName>
</protein>
<keyword evidence="8" id="KW-0238">DNA-binding</keyword>
<feature type="domain" description="Response regulatory" evidence="13">
    <location>
        <begin position="5"/>
        <end position="119"/>
    </location>
</feature>
<gene>
    <name evidence="14" type="ORF">Cabys_691</name>
    <name evidence="15" type="ORF">Calab_1929</name>
</gene>
<keyword evidence="3 11" id="KW-0597">Phosphoprotein</keyword>
<evidence type="ECO:0000256" key="8">
    <source>
        <dbReference type="ARBA" id="ARBA00023125"/>
    </source>
</evidence>
<dbReference type="InterPro" id="IPR025662">
    <property type="entry name" value="Sigma_54_int_dom_ATP-bd_1"/>
</dbReference>
<dbReference type="Pfam" id="PF00158">
    <property type="entry name" value="Sigma54_activat"/>
    <property type="match status" value="1"/>
</dbReference>
<dbReference type="Gene3D" id="3.40.50.300">
    <property type="entry name" value="P-loop containing nucleotide triphosphate hydrolases"/>
    <property type="match status" value="1"/>
</dbReference>
<dbReference type="InterPro" id="IPR009057">
    <property type="entry name" value="Homeodomain-like_sf"/>
</dbReference>
<dbReference type="KEGG" id="caby:Cabys_691"/>
<evidence type="ECO:0000256" key="3">
    <source>
        <dbReference type="ARBA" id="ARBA00022553"/>
    </source>
</evidence>
<evidence type="ECO:0000259" key="13">
    <source>
        <dbReference type="PROSITE" id="PS50110"/>
    </source>
</evidence>
<dbReference type="GO" id="GO:0043565">
    <property type="term" value="F:sequence-specific DNA binding"/>
    <property type="evidence" value="ECO:0007669"/>
    <property type="project" value="InterPro"/>
</dbReference>
<dbReference type="InterPro" id="IPR002197">
    <property type="entry name" value="HTH_Fis"/>
</dbReference>
<dbReference type="Gene3D" id="3.40.50.2300">
    <property type="match status" value="1"/>
</dbReference>
<keyword evidence="4" id="KW-0547">Nucleotide-binding</keyword>
<evidence type="ECO:0000256" key="7">
    <source>
        <dbReference type="ARBA" id="ARBA00023015"/>
    </source>
</evidence>
<dbReference type="Gene3D" id="1.10.8.60">
    <property type="match status" value="1"/>
</dbReference>
<dbReference type="GO" id="GO:0005524">
    <property type="term" value="F:ATP binding"/>
    <property type="evidence" value="ECO:0007669"/>
    <property type="project" value="UniProtKB-KW"/>
</dbReference>
<dbReference type="SMART" id="SM00382">
    <property type="entry name" value="AAA"/>
    <property type="match status" value="1"/>
</dbReference>
<dbReference type="AlphaFoldDB" id="H1XU53"/>
<evidence type="ECO:0000256" key="2">
    <source>
        <dbReference type="ARBA" id="ARBA00022490"/>
    </source>
</evidence>
<keyword evidence="10" id="KW-0804">Transcription</keyword>
<keyword evidence="5" id="KW-0067">ATP-binding</keyword>
<evidence type="ECO:0000256" key="10">
    <source>
        <dbReference type="ARBA" id="ARBA00023163"/>
    </source>
</evidence>
<evidence type="ECO:0000313" key="14">
    <source>
        <dbReference type="EMBL" id="APF17442.1"/>
    </source>
</evidence>
<evidence type="ECO:0000313" key="16">
    <source>
        <dbReference type="Proteomes" id="UP000004671"/>
    </source>
</evidence>
<dbReference type="Proteomes" id="UP000183868">
    <property type="component" value="Chromosome"/>
</dbReference>
<organism evidence="15 16">
    <name type="scientific">Caldithrix abyssi DSM 13497</name>
    <dbReference type="NCBI Taxonomy" id="880073"/>
    <lineage>
        <taxon>Bacteria</taxon>
        <taxon>Pseudomonadati</taxon>
        <taxon>Calditrichota</taxon>
        <taxon>Calditrichia</taxon>
        <taxon>Calditrichales</taxon>
        <taxon>Calditrichaceae</taxon>
        <taxon>Caldithrix</taxon>
    </lineage>
</organism>
<dbReference type="PaxDb" id="880073-Calab_1929"/>
<evidence type="ECO:0000256" key="9">
    <source>
        <dbReference type="ARBA" id="ARBA00023159"/>
    </source>
</evidence>
<dbReference type="PROSITE" id="PS50110">
    <property type="entry name" value="RESPONSE_REGULATORY"/>
    <property type="match status" value="1"/>
</dbReference>
<dbReference type="FunFam" id="3.40.50.300:FF:000006">
    <property type="entry name" value="DNA-binding transcriptional regulator NtrC"/>
    <property type="match status" value="1"/>
</dbReference>
<dbReference type="Pfam" id="PF02954">
    <property type="entry name" value="HTH_8"/>
    <property type="match status" value="1"/>
</dbReference>
<dbReference type="Pfam" id="PF00072">
    <property type="entry name" value="Response_reg"/>
    <property type="match status" value="1"/>
</dbReference>
<dbReference type="InterPro" id="IPR001789">
    <property type="entry name" value="Sig_transdc_resp-reg_receiver"/>
</dbReference>
<dbReference type="InterPro" id="IPR025944">
    <property type="entry name" value="Sigma_54_int_dom_CS"/>
</dbReference>
<dbReference type="STRING" id="880073.Cabys_691"/>
<dbReference type="PRINTS" id="PR01590">
    <property type="entry name" value="HTHFIS"/>
</dbReference>
<evidence type="ECO:0000256" key="11">
    <source>
        <dbReference type="PROSITE-ProRule" id="PRU00169"/>
    </source>
</evidence>
<dbReference type="PROSITE" id="PS00688">
    <property type="entry name" value="SIGMA54_INTERACT_3"/>
    <property type="match status" value="1"/>
</dbReference>
<dbReference type="EMBL" id="CM001402">
    <property type="protein sequence ID" value="EHO41543.1"/>
    <property type="molecule type" value="Genomic_DNA"/>
</dbReference>
<feature type="domain" description="Sigma-54 factor interaction" evidence="12">
    <location>
        <begin position="144"/>
        <end position="373"/>
    </location>
</feature>
<reference evidence="14 17" key="2">
    <citation type="submission" date="2016-11" db="EMBL/GenBank/DDBJ databases">
        <title>Genomic analysis of Caldithrix abyssi and proposal of a novel bacterial phylum Caldithrichaeota.</title>
        <authorList>
            <person name="Kublanov I."/>
            <person name="Sigalova O."/>
            <person name="Gavrilov S."/>
            <person name="Lebedinsky A."/>
            <person name="Ivanova N."/>
            <person name="Daum C."/>
            <person name="Reddy T."/>
            <person name="Klenk H.P."/>
            <person name="Goker M."/>
            <person name="Reva O."/>
            <person name="Miroshnichenko M."/>
            <person name="Kyprides N."/>
            <person name="Woyke T."/>
            <person name="Gelfand M."/>
        </authorList>
    </citation>
    <scope>NUCLEOTIDE SEQUENCE [LARGE SCALE GENOMIC DNA]</scope>
    <source>
        <strain evidence="14 17">LF13</strain>
    </source>
</reference>
<dbReference type="EMBL" id="CP018099">
    <property type="protein sequence ID" value="APF17442.1"/>
    <property type="molecule type" value="Genomic_DNA"/>
</dbReference>
<evidence type="ECO:0000259" key="12">
    <source>
        <dbReference type="PROSITE" id="PS50045"/>
    </source>
</evidence>
<keyword evidence="7" id="KW-0805">Transcription regulation</keyword>
<dbReference type="InterPro" id="IPR003593">
    <property type="entry name" value="AAA+_ATPase"/>
</dbReference>
<dbReference type="InterPro" id="IPR002078">
    <property type="entry name" value="Sigma_54_int"/>
</dbReference>
<dbReference type="OrthoDB" id="9763792at2"/>
<dbReference type="PANTHER" id="PTHR32071">
    <property type="entry name" value="TRANSCRIPTIONAL REGULATORY PROTEIN"/>
    <property type="match status" value="1"/>
</dbReference>
<dbReference type="FunFam" id="1.10.8.60:FF:000014">
    <property type="entry name" value="DNA-binding transcriptional regulator NtrC"/>
    <property type="match status" value="1"/>
</dbReference>
<comment type="subcellular location">
    <subcellularLocation>
        <location evidence="1">Cytoplasm</location>
    </subcellularLocation>
</comment>
<dbReference type="HOGENOM" id="CLU_000445_0_6_0"/>
<dbReference type="PROSITE" id="PS00675">
    <property type="entry name" value="SIGMA54_INTERACT_1"/>
    <property type="match status" value="1"/>
</dbReference>
<dbReference type="PANTHER" id="PTHR32071:SF122">
    <property type="entry name" value="SIGMA FACTOR"/>
    <property type="match status" value="1"/>
</dbReference>
<dbReference type="Gene3D" id="1.10.10.60">
    <property type="entry name" value="Homeodomain-like"/>
    <property type="match status" value="1"/>
</dbReference>
<dbReference type="eggNOG" id="COG2204">
    <property type="taxonomic scope" value="Bacteria"/>
</dbReference>
<keyword evidence="2" id="KW-0963">Cytoplasm</keyword>
<dbReference type="GO" id="GO:0005737">
    <property type="term" value="C:cytoplasm"/>
    <property type="evidence" value="ECO:0007669"/>
    <property type="project" value="UniProtKB-SubCell"/>
</dbReference>
<dbReference type="SMART" id="SM00448">
    <property type="entry name" value="REC"/>
    <property type="match status" value="1"/>
</dbReference>
<dbReference type="SUPFAM" id="SSF52172">
    <property type="entry name" value="CheY-like"/>
    <property type="match status" value="1"/>
</dbReference>